<dbReference type="InterPro" id="IPR024064">
    <property type="entry name" value="FdhE-like_sf"/>
</dbReference>
<gene>
    <name evidence="4" type="ORF">J506_1636</name>
    <name evidence="3" type="ORF">J506_2770</name>
    <name evidence="2" type="ORF">J506_3887</name>
</gene>
<organism evidence="4 5">
    <name type="scientific">Acinetobacter baumannii 625974</name>
    <dbReference type="NCBI Taxonomy" id="1310607"/>
    <lineage>
        <taxon>Bacteria</taxon>
        <taxon>Pseudomonadati</taxon>
        <taxon>Pseudomonadota</taxon>
        <taxon>Gammaproteobacteria</taxon>
        <taxon>Moraxellales</taxon>
        <taxon>Moraxellaceae</taxon>
        <taxon>Acinetobacter</taxon>
        <taxon>Acinetobacter calcoaceticus/baumannii complex</taxon>
    </lineage>
</organism>
<dbReference type="EMBL" id="JEXD01000010">
    <property type="protein sequence ID" value="EXC07817.1"/>
    <property type="molecule type" value="Genomic_DNA"/>
</dbReference>
<evidence type="ECO:0000256" key="1">
    <source>
        <dbReference type="SAM" id="Coils"/>
    </source>
</evidence>
<dbReference type="SUPFAM" id="SSF144020">
    <property type="entry name" value="FdhE-like"/>
    <property type="match status" value="1"/>
</dbReference>
<evidence type="ECO:0000313" key="4">
    <source>
        <dbReference type="EMBL" id="EXC07817.1"/>
    </source>
</evidence>
<keyword evidence="1" id="KW-0175">Coiled coil</keyword>
<dbReference type="EMBL" id="JEXD01000067">
    <property type="protein sequence ID" value="EXC04289.1"/>
    <property type="molecule type" value="Genomic_DNA"/>
</dbReference>
<feature type="coiled-coil region" evidence="1">
    <location>
        <begin position="93"/>
        <end position="120"/>
    </location>
</feature>
<evidence type="ECO:0000313" key="3">
    <source>
        <dbReference type="EMBL" id="EXC06261.1"/>
    </source>
</evidence>
<sequence length="198" mass="22370">MDKPITFNEWLGTQGNMVLLHANCCRIAYEAGQQSQQAKVEELKATIKGNHGRIAELERLNRVKAQAIIDLHQEITELKASHHGEVIGHEVHFKKIKKERDELQKRVQFLEQELGAWKGKSIAAMINGMCKQCGKEPWRAIVSDKDGYALLHCFGCGANKYELVGEQALKGDQYDEHRKKAEEAISKGASLTNHRIEL</sequence>
<comment type="caution">
    <text evidence="4">The sequence shown here is derived from an EMBL/GenBank/DDBJ whole genome shotgun (WGS) entry which is preliminary data.</text>
</comment>
<dbReference type="AlphaFoldDB" id="A0A009PHF3"/>
<protein>
    <submittedName>
        <fullName evidence="4">Uncharacterized protein</fullName>
    </submittedName>
</protein>
<dbReference type="Proteomes" id="UP000021108">
    <property type="component" value="Unassembled WGS sequence"/>
</dbReference>
<dbReference type="Gene3D" id="1.10.287.1490">
    <property type="match status" value="1"/>
</dbReference>
<evidence type="ECO:0000313" key="5">
    <source>
        <dbReference type="Proteomes" id="UP000021108"/>
    </source>
</evidence>
<accession>A0A009PHF3</accession>
<evidence type="ECO:0000313" key="2">
    <source>
        <dbReference type="EMBL" id="EXC04289.1"/>
    </source>
</evidence>
<reference evidence="4 5" key="1">
    <citation type="submission" date="2014-02" db="EMBL/GenBank/DDBJ databases">
        <title>Comparative genomics and transcriptomics to identify genetic mechanisms underlying the emergence of carbapenem resistant Acinetobacter baumannii (CRAb).</title>
        <authorList>
            <person name="Harris A.D."/>
            <person name="Johnson K.J."/>
            <person name="George J."/>
            <person name="Shefchek K."/>
            <person name="Daugherty S.C."/>
            <person name="Parankush S."/>
            <person name="Sadzewicz L."/>
            <person name="Tallon L."/>
            <person name="Sengamalay N."/>
            <person name="Hazen T.H."/>
            <person name="Rasko D.A."/>
        </authorList>
    </citation>
    <scope>NUCLEOTIDE SEQUENCE [LARGE SCALE GENOMIC DNA]</scope>
    <source>
        <strain evidence="4 5">625974</strain>
    </source>
</reference>
<name>A0A009PHF3_ACIBA</name>
<dbReference type="PATRIC" id="fig|1310607.3.peg.1590"/>
<dbReference type="EMBL" id="JEXD01000026">
    <property type="protein sequence ID" value="EXC06261.1"/>
    <property type="molecule type" value="Genomic_DNA"/>
</dbReference>
<proteinExistence type="predicted"/>